<keyword evidence="1 2" id="KW-0732">Signal</keyword>
<evidence type="ECO:0000256" key="2">
    <source>
        <dbReference type="SAM" id="SignalP"/>
    </source>
</evidence>
<sequence>MSRLAASAALCAALAAPGLAAAGLPDAIASSKTLTFCSALSQPPLEFVDENQTPVGADIELGDELAKRLDLKTKWINIPFSGLIPALQAGQCDAILSQLFIKAPRLEVIDQVPYAWSQEILAFKKGSPVVDDPVEMSGKKVASVTGTTATVLLEQANEKLKAEGKAPITIVEFPTGTAAFQQLMIGQVDAYGASFEIGQYYDQHNPGEIVTGSKPFYKILTGIGVRKDEKGLSKALEEQFALMMKDGSYAAIYKKWGIESDMLDAPMPTQPAN</sequence>
<feature type="chain" id="PRO_5001817093" evidence="2">
    <location>
        <begin position="22"/>
        <end position="273"/>
    </location>
</feature>
<proteinExistence type="predicted"/>
<comment type="caution">
    <text evidence="4">The sequence shown here is derived from an EMBL/GenBank/DDBJ whole genome shotgun (WGS) entry which is preliminary data.</text>
</comment>
<keyword evidence="5" id="KW-1185">Reference proteome</keyword>
<dbReference type="PANTHER" id="PTHR35936:SF17">
    <property type="entry name" value="ARGININE-BINDING EXTRACELLULAR PROTEIN ARTP"/>
    <property type="match status" value="1"/>
</dbReference>
<dbReference type="Proteomes" id="UP000028824">
    <property type="component" value="Unassembled WGS sequence"/>
</dbReference>
<dbReference type="STRING" id="1105367.CG50_00580"/>
<reference evidence="4 5" key="1">
    <citation type="submission" date="2014-03" db="EMBL/GenBank/DDBJ databases">
        <title>Genome of Paenirhodobacter enshiensis DW2-9.</title>
        <authorList>
            <person name="Wang D."/>
            <person name="Wang G."/>
        </authorList>
    </citation>
    <scope>NUCLEOTIDE SEQUENCE [LARGE SCALE GENOMIC DNA]</scope>
    <source>
        <strain evidence="4 5">DW2-9</strain>
    </source>
</reference>
<evidence type="ECO:0000313" key="4">
    <source>
        <dbReference type="EMBL" id="KFI26796.1"/>
    </source>
</evidence>
<evidence type="ECO:0000256" key="1">
    <source>
        <dbReference type="ARBA" id="ARBA00022729"/>
    </source>
</evidence>
<feature type="signal peptide" evidence="2">
    <location>
        <begin position="1"/>
        <end position="21"/>
    </location>
</feature>
<dbReference type="CDD" id="cd01004">
    <property type="entry name" value="PBP2_MidA_like"/>
    <property type="match status" value="1"/>
</dbReference>
<dbReference type="eggNOG" id="COG0834">
    <property type="taxonomic scope" value="Bacteria"/>
</dbReference>
<dbReference type="InterPro" id="IPR001638">
    <property type="entry name" value="Solute-binding_3/MltF_N"/>
</dbReference>
<dbReference type="SMART" id="SM00062">
    <property type="entry name" value="PBPb"/>
    <property type="match status" value="1"/>
</dbReference>
<evidence type="ECO:0000259" key="3">
    <source>
        <dbReference type="SMART" id="SM00062"/>
    </source>
</evidence>
<name>A0A086XXP6_9RHOB</name>
<organism evidence="4 5">
    <name type="scientific">Paenirhodobacter enshiensis</name>
    <dbReference type="NCBI Taxonomy" id="1105367"/>
    <lineage>
        <taxon>Bacteria</taxon>
        <taxon>Pseudomonadati</taxon>
        <taxon>Pseudomonadota</taxon>
        <taxon>Alphaproteobacteria</taxon>
        <taxon>Rhodobacterales</taxon>
        <taxon>Rhodobacter group</taxon>
        <taxon>Paenirhodobacter</taxon>
    </lineage>
</organism>
<dbReference type="Pfam" id="PF00497">
    <property type="entry name" value="SBP_bac_3"/>
    <property type="match status" value="1"/>
</dbReference>
<feature type="domain" description="Solute-binding protein family 3/N-terminal" evidence="3">
    <location>
        <begin position="33"/>
        <end position="260"/>
    </location>
</feature>
<accession>A0A086XXP6</accession>
<dbReference type="SUPFAM" id="SSF53850">
    <property type="entry name" value="Periplasmic binding protein-like II"/>
    <property type="match status" value="1"/>
</dbReference>
<dbReference type="PANTHER" id="PTHR35936">
    <property type="entry name" value="MEMBRANE-BOUND LYTIC MUREIN TRANSGLYCOSYLASE F"/>
    <property type="match status" value="1"/>
</dbReference>
<gene>
    <name evidence="4" type="ORF">CG50_00580</name>
</gene>
<dbReference type="EMBL" id="JFZB01000012">
    <property type="protein sequence ID" value="KFI26796.1"/>
    <property type="molecule type" value="Genomic_DNA"/>
</dbReference>
<protein>
    <submittedName>
        <fullName evidence="4">ABC transporter substrate-binding protein</fullName>
    </submittedName>
</protein>
<dbReference type="AlphaFoldDB" id="A0A086XXP6"/>
<dbReference type="Gene3D" id="3.40.190.10">
    <property type="entry name" value="Periplasmic binding protein-like II"/>
    <property type="match status" value="2"/>
</dbReference>
<evidence type="ECO:0000313" key="5">
    <source>
        <dbReference type="Proteomes" id="UP000028824"/>
    </source>
</evidence>